<evidence type="ECO:0000313" key="1">
    <source>
        <dbReference type="EMBL" id="MBF9132122.1"/>
    </source>
</evidence>
<reference evidence="1 2" key="1">
    <citation type="submission" date="2020-11" db="EMBL/GenBank/DDBJ databases">
        <title>A novel isolate from a Black sea contaminated sediment with potential to produce alkanes: Plantactinospora alkalitolerans sp. nov.</title>
        <authorList>
            <person name="Carro L."/>
            <person name="Veyisoglu A."/>
            <person name="Guven K."/>
            <person name="Schumann P."/>
            <person name="Klenk H.-P."/>
            <person name="Sahin N."/>
        </authorList>
    </citation>
    <scope>NUCLEOTIDE SEQUENCE [LARGE SCALE GENOMIC DNA]</scope>
    <source>
        <strain evidence="1 2">S1510</strain>
    </source>
</reference>
<proteinExistence type="predicted"/>
<evidence type="ECO:0000313" key="2">
    <source>
        <dbReference type="Proteomes" id="UP000638560"/>
    </source>
</evidence>
<dbReference type="EMBL" id="JADPUN010000218">
    <property type="protein sequence ID" value="MBF9132122.1"/>
    <property type="molecule type" value="Genomic_DNA"/>
</dbReference>
<name>A0ABS0H0Y2_9ACTN</name>
<protein>
    <recommendedName>
        <fullName evidence="3">DUF2004 domain-containing protein</fullName>
    </recommendedName>
</protein>
<evidence type="ECO:0008006" key="3">
    <source>
        <dbReference type="Google" id="ProtNLM"/>
    </source>
</evidence>
<sequence>MEVVAHHSWLGEVRRYGENQLLATINIDPAVRPARLNGETDAEVLIEVAPALGGSALDAVLEQAADGIRAALADLDSIRSFALAHAPNDLHYDYPEASAAPLEERLFVEGFTVTASAKIEVSFDFGDSDMLVIQLDAHGHGWGVYVDR</sequence>
<gene>
    <name evidence="1" type="ORF">I0C86_24680</name>
</gene>
<dbReference type="Proteomes" id="UP000638560">
    <property type="component" value="Unassembled WGS sequence"/>
</dbReference>
<keyword evidence="2" id="KW-1185">Reference proteome</keyword>
<dbReference type="RefSeq" id="WP_196203662.1">
    <property type="nucleotide sequence ID" value="NZ_JADPUN010000218.1"/>
</dbReference>
<organism evidence="1 2">
    <name type="scientific">Plantactinospora alkalitolerans</name>
    <dbReference type="NCBI Taxonomy" id="2789879"/>
    <lineage>
        <taxon>Bacteria</taxon>
        <taxon>Bacillati</taxon>
        <taxon>Actinomycetota</taxon>
        <taxon>Actinomycetes</taxon>
        <taxon>Micromonosporales</taxon>
        <taxon>Micromonosporaceae</taxon>
        <taxon>Plantactinospora</taxon>
    </lineage>
</organism>
<accession>A0ABS0H0Y2</accession>
<comment type="caution">
    <text evidence="1">The sequence shown here is derived from an EMBL/GenBank/DDBJ whole genome shotgun (WGS) entry which is preliminary data.</text>
</comment>